<keyword evidence="5 7" id="KW-1133">Transmembrane helix</keyword>
<dbReference type="PANTHER" id="PTHR31272:SF4">
    <property type="entry name" value="CYTOCHROME C-TYPE BIOGENESIS PROTEIN HI_1454-RELATED"/>
    <property type="match status" value="1"/>
</dbReference>
<protein>
    <submittedName>
        <fullName evidence="9">Cytochrome C biogenesis protein transmembrane region</fullName>
    </submittedName>
</protein>
<keyword evidence="6 7" id="KW-0472">Membrane</keyword>
<keyword evidence="10" id="KW-1185">Reference proteome</keyword>
<feature type="transmembrane region" description="Helical" evidence="7">
    <location>
        <begin position="28"/>
        <end position="53"/>
    </location>
</feature>
<feature type="transmembrane region" description="Helical" evidence="7">
    <location>
        <begin position="154"/>
        <end position="183"/>
    </location>
</feature>
<evidence type="ECO:0000256" key="6">
    <source>
        <dbReference type="ARBA" id="ARBA00023136"/>
    </source>
</evidence>
<dbReference type="HOGENOM" id="CLU_053225_2_0_5"/>
<dbReference type="Pfam" id="PF02683">
    <property type="entry name" value="DsbD_TM"/>
    <property type="match status" value="1"/>
</dbReference>
<dbReference type="GO" id="GO:0017004">
    <property type="term" value="P:cytochrome complex assembly"/>
    <property type="evidence" value="ECO:0007669"/>
    <property type="project" value="UniProtKB-KW"/>
</dbReference>
<evidence type="ECO:0000313" key="10">
    <source>
        <dbReference type="Proteomes" id="UP000005952"/>
    </source>
</evidence>
<name>N0BC12_9HYPH</name>
<evidence type="ECO:0000313" key="9">
    <source>
        <dbReference type="EMBL" id="AGK57675.1"/>
    </source>
</evidence>
<dbReference type="PANTHER" id="PTHR31272">
    <property type="entry name" value="CYTOCHROME C-TYPE BIOGENESIS PROTEIN HI_1454-RELATED"/>
    <property type="match status" value="1"/>
</dbReference>
<dbReference type="GO" id="GO:0016020">
    <property type="term" value="C:membrane"/>
    <property type="evidence" value="ECO:0007669"/>
    <property type="project" value="UniProtKB-SubCell"/>
</dbReference>
<dbReference type="Proteomes" id="UP000005952">
    <property type="component" value="Chromosome"/>
</dbReference>
<keyword evidence="3 7" id="KW-0812">Transmembrane</keyword>
<evidence type="ECO:0000256" key="7">
    <source>
        <dbReference type="SAM" id="Phobius"/>
    </source>
</evidence>
<sequence>MRRLRAEGSSCAEGARKWIDRMLADAHIYIGVALAGLASFLSPCVLPLVPPYLGYIGGTTLDQLTGEDAVDRRVWGRVVISSLFFVLGFTTVFVALGAGASTIGQVLLAYRASLGTIAGIVIVLFGLHFLGVFRIPLVYSEARYSHAAEEASFVSAYIMGLAFAFGWTPCIGPVLATVLTLAASETSLWAGVKLLFAYSLGLGVPFVLAAIAIRPFLGFMKRFKKHFTTLEKLMGLLLIAMGLLFIFGAQNWFSQWMIENFPGLTKIESLVTPADLGNQILQKGTP</sequence>
<evidence type="ECO:0000259" key="8">
    <source>
        <dbReference type="Pfam" id="PF02683"/>
    </source>
</evidence>
<proteinExistence type="inferred from homology"/>
<keyword evidence="4" id="KW-0201">Cytochrome c-type biogenesis</keyword>
<evidence type="ECO:0000256" key="2">
    <source>
        <dbReference type="ARBA" id="ARBA00006143"/>
    </source>
</evidence>
<feature type="transmembrane region" description="Helical" evidence="7">
    <location>
        <begin position="233"/>
        <end position="253"/>
    </location>
</feature>
<feature type="transmembrane region" description="Helical" evidence="7">
    <location>
        <begin position="108"/>
        <end position="133"/>
    </location>
</feature>
<dbReference type="InterPro" id="IPR003834">
    <property type="entry name" value="Cyt_c_assmbl_TM_dom"/>
</dbReference>
<gene>
    <name evidence="9" type="ORF">HYPDE_30003</name>
</gene>
<feature type="transmembrane region" description="Helical" evidence="7">
    <location>
        <begin position="74"/>
        <end position="96"/>
    </location>
</feature>
<feature type="domain" description="Cytochrome C biogenesis protein transmembrane" evidence="8">
    <location>
        <begin position="31"/>
        <end position="244"/>
    </location>
</feature>
<comment type="subcellular location">
    <subcellularLocation>
        <location evidence="1">Membrane</location>
        <topology evidence="1">Multi-pass membrane protein</topology>
    </subcellularLocation>
</comment>
<dbReference type="InterPro" id="IPR051790">
    <property type="entry name" value="Cytochrome_c-biogenesis_DsbD"/>
</dbReference>
<dbReference type="STRING" id="670307.HYPDE_30003"/>
<evidence type="ECO:0000256" key="1">
    <source>
        <dbReference type="ARBA" id="ARBA00004141"/>
    </source>
</evidence>
<organism evidence="9 10">
    <name type="scientific">Hyphomicrobium denitrificans 1NES1</name>
    <dbReference type="NCBI Taxonomy" id="670307"/>
    <lineage>
        <taxon>Bacteria</taxon>
        <taxon>Pseudomonadati</taxon>
        <taxon>Pseudomonadota</taxon>
        <taxon>Alphaproteobacteria</taxon>
        <taxon>Hyphomicrobiales</taxon>
        <taxon>Hyphomicrobiaceae</taxon>
        <taxon>Hyphomicrobium</taxon>
    </lineage>
</organism>
<feature type="transmembrane region" description="Helical" evidence="7">
    <location>
        <begin position="195"/>
        <end position="213"/>
    </location>
</feature>
<evidence type="ECO:0000256" key="4">
    <source>
        <dbReference type="ARBA" id="ARBA00022748"/>
    </source>
</evidence>
<dbReference type="KEGG" id="hdt:HYPDE_30003"/>
<dbReference type="eggNOG" id="COG0785">
    <property type="taxonomic scope" value="Bacteria"/>
</dbReference>
<comment type="similarity">
    <text evidence="2">Belongs to the DsbD family.</text>
</comment>
<evidence type="ECO:0000256" key="3">
    <source>
        <dbReference type="ARBA" id="ARBA00022692"/>
    </source>
</evidence>
<dbReference type="EMBL" id="CP005587">
    <property type="protein sequence ID" value="AGK57675.1"/>
    <property type="molecule type" value="Genomic_DNA"/>
</dbReference>
<evidence type="ECO:0000256" key="5">
    <source>
        <dbReference type="ARBA" id="ARBA00022989"/>
    </source>
</evidence>
<dbReference type="AlphaFoldDB" id="N0BC12"/>
<reference evidence="9 10" key="1">
    <citation type="journal article" date="2013" name="Genome Announc.">
        <title>Genome sequences for three denitrifying bacterial strains isolated from a uranium- and nitrate-contaminated subsurface environment.</title>
        <authorList>
            <person name="Venkatramanan R."/>
            <person name="Prakash O."/>
            <person name="Woyke T."/>
            <person name="Chain P."/>
            <person name="Goodwin L.A."/>
            <person name="Watson D."/>
            <person name="Brooks S."/>
            <person name="Kostka J.E."/>
            <person name="Green S.J."/>
        </authorList>
    </citation>
    <scope>NUCLEOTIDE SEQUENCE [LARGE SCALE GENOMIC DNA]</scope>
    <source>
        <strain evidence="9 10">1NES1</strain>
    </source>
</reference>
<accession>N0BC12</accession>